<protein>
    <recommendedName>
        <fullName evidence="2">F-box domain-containing protein</fullName>
    </recommendedName>
</protein>
<accession>A0ABR4N1K2</accession>
<dbReference type="EMBL" id="JADGIZ020000047">
    <property type="protein sequence ID" value="KAL2913382.1"/>
    <property type="molecule type" value="Genomic_DNA"/>
</dbReference>
<dbReference type="Pfam" id="PF12937">
    <property type="entry name" value="F-box-like"/>
    <property type="match status" value="1"/>
</dbReference>
<feature type="compositionally biased region" description="Low complexity" evidence="1">
    <location>
        <begin position="32"/>
        <end position="44"/>
    </location>
</feature>
<reference evidence="3 5" key="1">
    <citation type="submission" date="2023-09" db="EMBL/GenBank/DDBJ databases">
        <title>Pangenome analysis of Batrachochytrium dendrobatidis and related Chytrids.</title>
        <authorList>
            <person name="Yacoub M.N."/>
            <person name="Stajich J.E."/>
            <person name="James T.Y."/>
        </authorList>
    </citation>
    <scope>NUCLEOTIDE SEQUENCE [LARGE SCALE GENOMIC DNA]</scope>
    <source>
        <strain evidence="3 5">JEL0888</strain>
    </source>
</reference>
<comment type="caution">
    <text evidence="3">The sequence shown here is derived from an EMBL/GenBank/DDBJ whole genome shotgun (WGS) entry which is preliminary data.</text>
</comment>
<dbReference type="InterPro" id="IPR001810">
    <property type="entry name" value="F-box_dom"/>
</dbReference>
<dbReference type="Proteomes" id="UP001527925">
    <property type="component" value="Unassembled WGS sequence"/>
</dbReference>
<sequence length="608" mass="63649">MATFEEGLSALLLHSHAPDAAQQPPPHRGHHTAAAADTTKAGAGDTSGAGGGGGRHITSLPFDVCVLVLARLPLPAVAALARTCRFWRRIVANRQAHLVRQHMHGRFLLPPADTRIHQRRLDNDPAERSWLAFYQRLDRGEAGWHGLAMDPVTQAFEPYCIELALRDARVSTVGGIVAAAVGAEAAGPAAAASMRRARLTELGGCCRFRSLNDALTAVEATIVDDASVHQGMRFELDPVLNGVPRLAAFGDWVGPASHAFMSMQARNVEPPPPPPQIHMLRPVVFEETQILRGTDLAVPNRYHGFTNGFVMFGMFDPGDAALLGVFCVVLEDTMPYSAMLPRLVARTPSGSSPGDTAAGSPASLSVSPVAAAAVAASPSVTGSAASAGSASQPDPPVDPISRIVFVGRTLRGYLAVATQRSKRAAFACHGVVVQADPFGCAVIDVCVNAKPLAHTCMAQPAASASAGAVPPKPSADPESAGALHPPSGDDAAAPRPLSTTSSPPAGAGSSSAQPDTAVGAASYHGRKAKWLRTRMAAQMSGGSVNAQMDKPIVLTDVQWAACDRPETTDHLRGWIARHMPLTPFSFHLQGGVWIGMFRDPVPGVVCLF</sequence>
<dbReference type="PANTHER" id="PTHR12874:SF9">
    <property type="entry name" value="F-BOX ONLY PROTEIN 48"/>
    <property type="match status" value="1"/>
</dbReference>
<dbReference type="SUPFAM" id="SSF81383">
    <property type="entry name" value="F-box domain"/>
    <property type="match status" value="1"/>
</dbReference>
<evidence type="ECO:0000313" key="4">
    <source>
        <dbReference type="EMBL" id="KAL2913400.1"/>
    </source>
</evidence>
<gene>
    <name evidence="3" type="ORF">HK105_207127</name>
    <name evidence="4" type="ORF">HK105_207145</name>
</gene>
<evidence type="ECO:0000259" key="2">
    <source>
        <dbReference type="Pfam" id="PF12937"/>
    </source>
</evidence>
<feature type="region of interest" description="Disordered" evidence="1">
    <location>
        <begin position="18"/>
        <end position="52"/>
    </location>
</feature>
<evidence type="ECO:0000313" key="5">
    <source>
        <dbReference type="Proteomes" id="UP001527925"/>
    </source>
</evidence>
<feature type="domain" description="F-box" evidence="2">
    <location>
        <begin position="57"/>
        <end position="93"/>
    </location>
</feature>
<dbReference type="CDD" id="cd09917">
    <property type="entry name" value="F-box_SF"/>
    <property type="match status" value="1"/>
</dbReference>
<evidence type="ECO:0000256" key="1">
    <source>
        <dbReference type="SAM" id="MobiDB-lite"/>
    </source>
</evidence>
<dbReference type="EMBL" id="JADGIZ020000047">
    <property type="protein sequence ID" value="KAL2913400.1"/>
    <property type="molecule type" value="Genomic_DNA"/>
</dbReference>
<feature type="region of interest" description="Disordered" evidence="1">
    <location>
        <begin position="464"/>
        <end position="519"/>
    </location>
</feature>
<dbReference type="InterPro" id="IPR036047">
    <property type="entry name" value="F-box-like_dom_sf"/>
</dbReference>
<name>A0ABR4N1K2_9FUNG</name>
<organism evidence="3 5">
    <name type="scientific">Polyrhizophydium stewartii</name>
    <dbReference type="NCBI Taxonomy" id="2732419"/>
    <lineage>
        <taxon>Eukaryota</taxon>
        <taxon>Fungi</taxon>
        <taxon>Fungi incertae sedis</taxon>
        <taxon>Chytridiomycota</taxon>
        <taxon>Chytridiomycota incertae sedis</taxon>
        <taxon>Chytridiomycetes</taxon>
        <taxon>Rhizophydiales</taxon>
        <taxon>Rhizophydiales incertae sedis</taxon>
        <taxon>Polyrhizophydium</taxon>
    </lineage>
</organism>
<proteinExistence type="predicted"/>
<evidence type="ECO:0000313" key="3">
    <source>
        <dbReference type="EMBL" id="KAL2913382.1"/>
    </source>
</evidence>
<keyword evidence="5" id="KW-1185">Reference proteome</keyword>
<feature type="compositionally biased region" description="Low complexity" evidence="1">
    <location>
        <begin position="498"/>
        <end position="511"/>
    </location>
</feature>
<dbReference type="PANTHER" id="PTHR12874">
    <property type="entry name" value="F-BOX ONLY PROTEIN 48-RELATED"/>
    <property type="match status" value="1"/>
</dbReference>